<dbReference type="EMBL" id="MU003692">
    <property type="protein sequence ID" value="KAF2817663.1"/>
    <property type="molecule type" value="Genomic_DNA"/>
</dbReference>
<evidence type="ECO:0000313" key="9">
    <source>
        <dbReference type="RefSeq" id="XP_033584627.1"/>
    </source>
</evidence>
<feature type="transmembrane region" description="Helical" evidence="6">
    <location>
        <begin position="183"/>
        <end position="209"/>
    </location>
</feature>
<reference evidence="7 9" key="1">
    <citation type="journal article" date="2020" name="Stud. Mycol.">
        <title>101 Dothideomycetes genomes: a test case for predicting lifestyles and emergence of pathogens.</title>
        <authorList>
            <person name="Haridas S."/>
            <person name="Albert R."/>
            <person name="Binder M."/>
            <person name="Bloem J."/>
            <person name="Labutti K."/>
            <person name="Salamov A."/>
            <person name="Andreopoulos B."/>
            <person name="Baker S."/>
            <person name="Barry K."/>
            <person name="Bills G."/>
            <person name="Bluhm B."/>
            <person name="Cannon C."/>
            <person name="Castanera R."/>
            <person name="Culley D."/>
            <person name="Daum C."/>
            <person name="Ezra D."/>
            <person name="Gonzalez J."/>
            <person name="Henrissat B."/>
            <person name="Kuo A."/>
            <person name="Liang C."/>
            <person name="Lipzen A."/>
            <person name="Lutzoni F."/>
            <person name="Magnuson J."/>
            <person name="Mondo S."/>
            <person name="Nolan M."/>
            <person name="Ohm R."/>
            <person name="Pangilinan J."/>
            <person name="Park H.-J."/>
            <person name="Ramirez L."/>
            <person name="Alfaro M."/>
            <person name="Sun H."/>
            <person name="Tritt A."/>
            <person name="Yoshinaga Y."/>
            <person name="Zwiers L.-H."/>
            <person name="Turgeon B."/>
            <person name="Goodwin S."/>
            <person name="Spatafora J."/>
            <person name="Crous P."/>
            <person name="Grigoriev I."/>
        </authorList>
    </citation>
    <scope>NUCLEOTIDE SEQUENCE</scope>
    <source>
        <strain evidence="7 9">CBS 304.34</strain>
    </source>
</reference>
<proteinExistence type="predicted"/>
<dbReference type="AlphaFoldDB" id="A0A6A6ZAA3"/>
<dbReference type="GO" id="GO:0008270">
    <property type="term" value="F:zinc ion binding"/>
    <property type="evidence" value="ECO:0007669"/>
    <property type="project" value="InterPro"/>
</dbReference>
<dbReference type="Gene3D" id="1.20.1250.20">
    <property type="entry name" value="MFS general substrate transporter like domains"/>
    <property type="match status" value="1"/>
</dbReference>
<dbReference type="Proteomes" id="UP000504636">
    <property type="component" value="Unplaced"/>
</dbReference>
<evidence type="ECO:0000256" key="4">
    <source>
        <dbReference type="ARBA" id="ARBA00023136"/>
    </source>
</evidence>
<feature type="transmembrane region" description="Helical" evidence="6">
    <location>
        <begin position="290"/>
        <end position="307"/>
    </location>
</feature>
<feature type="transmembrane region" description="Helical" evidence="6">
    <location>
        <begin position="256"/>
        <end position="278"/>
    </location>
</feature>
<dbReference type="GO" id="GO:0000981">
    <property type="term" value="F:DNA-binding transcription factor activity, RNA polymerase II-specific"/>
    <property type="evidence" value="ECO:0007669"/>
    <property type="project" value="InterPro"/>
</dbReference>
<evidence type="ECO:0000256" key="3">
    <source>
        <dbReference type="ARBA" id="ARBA00022989"/>
    </source>
</evidence>
<dbReference type="Pfam" id="PF00083">
    <property type="entry name" value="Sugar_tr"/>
    <property type="match status" value="2"/>
</dbReference>
<protein>
    <recommendedName>
        <fullName evidence="10">Zn(2)-C6 fungal-type domain-containing protein</fullName>
    </recommendedName>
</protein>
<keyword evidence="5" id="KW-0539">Nucleus</keyword>
<keyword evidence="4 6" id="KW-0472">Membrane</keyword>
<dbReference type="CDD" id="cd00067">
    <property type="entry name" value="GAL4"/>
    <property type="match status" value="1"/>
</dbReference>
<comment type="subcellular location">
    <subcellularLocation>
        <location evidence="1">Membrane</location>
        <topology evidence="1">Multi-pass membrane protein</topology>
    </subcellularLocation>
</comment>
<gene>
    <name evidence="7 9" type="ORF">BDZ99DRAFT_513893</name>
</gene>
<dbReference type="GeneID" id="54465651"/>
<evidence type="ECO:0000256" key="6">
    <source>
        <dbReference type="SAM" id="Phobius"/>
    </source>
</evidence>
<keyword evidence="3 6" id="KW-1133">Transmembrane helix</keyword>
<dbReference type="PANTHER" id="PTHR48022">
    <property type="entry name" value="PLASTIDIC GLUCOSE TRANSPORTER 4"/>
    <property type="match status" value="1"/>
</dbReference>
<dbReference type="GO" id="GO:0005351">
    <property type="term" value="F:carbohydrate:proton symporter activity"/>
    <property type="evidence" value="ECO:0007669"/>
    <property type="project" value="TreeGrafter"/>
</dbReference>
<evidence type="ECO:0000256" key="2">
    <source>
        <dbReference type="ARBA" id="ARBA00022692"/>
    </source>
</evidence>
<dbReference type="InterPro" id="IPR036864">
    <property type="entry name" value="Zn2-C6_fun-type_DNA-bd_sf"/>
</dbReference>
<evidence type="ECO:0000313" key="8">
    <source>
        <dbReference type="Proteomes" id="UP000504636"/>
    </source>
</evidence>
<dbReference type="PANTHER" id="PTHR48022:SF77">
    <property type="entry name" value="MAJOR FACILITATOR SUPERFAMILY (MFS) PROFILE DOMAIN-CONTAINING PROTEIN"/>
    <property type="match status" value="1"/>
</dbReference>
<keyword evidence="8" id="KW-1185">Reference proteome</keyword>
<name>A0A6A6ZAA3_9PEZI</name>
<dbReference type="OrthoDB" id="6133115at2759"/>
<dbReference type="SUPFAM" id="SSF57701">
    <property type="entry name" value="Zn2/Cys6 DNA-binding domain"/>
    <property type="match status" value="1"/>
</dbReference>
<dbReference type="RefSeq" id="XP_033584627.1">
    <property type="nucleotide sequence ID" value="XM_033724758.1"/>
</dbReference>
<dbReference type="InterPro" id="IPR001138">
    <property type="entry name" value="Zn2Cys6_DnaBD"/>
</dbReference>
<dbReference type="GO" id="GO:0016020">
    <property type="term" value="C:membrane"/>
    <property type="evidence" value="ECO:0007669"/>
    <property type="project" value="UniProtKB-SubCell"/>
</dbReference>
<reference evidence="9" key="2">
    <citation type="submission" date="2020-04" db="EMBL/GenBank/DDBJ databases">
        <authorList>
            <consortium name="NCBI Genome Project"/>
        </authorList>
    </citation>
    <scope>NUCLEOTIDE SEQUENCE</scope>
    <source>
        <strain evidence="9">CBS 304.34</strain>
    </source>
</reference>
<dbReference type="SUPFAM" id="SSF103473">
    <property type="entry name" value="MFS general substrate transporter"/>
    <property type="match status" value="1"/>
</dbReference>
<evidence type="ECO:0000256" key="5">
    <source>
        <dbReference type="ARBA" id="ARBA00023242"/>
    </source>
</evidence>
<keyword evidence="2 6" id="KW-0812">Transmembrane</keyword>
<evidence type="ECO:0008006" key="10">
    <source>
        <dbReference type="Google" id="ProtNLM"/>
    </source>
</evidence>
<dbReference type="InterPro" id="IPR036259">
    <property type="entry name" value="MFS_trans_sf"/>
</dbReference>
<sequence length="364" mass="40944">MSSEVSSSLGKRKRARQAARPCDACRQRKTRCIMEDGPMCTVCQFRDSSYTFDAALPERKTYTKIPDIGRVATNEGSVLAYPPSSTSPSYARSHRSLNGVETEQLLDKTYQAQADIDALQLDLHLEAELNSQSSWLDLVRDPVERRKLVYSAGALTAQQINGIQWFYYFGTVFSKAIGFSDPFLLTLIVFIIQVVVVFAAVLFGCLGIPRGEVSPTFDKVIISFVIIEITVFNFAWGPLGWTIASEMAVGRNRNKIYAIAVACFWITVWVTVFTLPYLYYSANLGPKTGFIYIGLYFVSLAYVWFCVSEVTGRTMEEINGFFMDGIPARKWRDQPRLDAAPRSHMSDHVDVWDVKVDEKSIGTK</sequence>
<accession>A0A6A6ZAA3</accession>
<dbReference type="InterPro" id="IPR005828">
    <property type="entry name" value="MFS_sugar_transport-like"/>
</dbReference>
<dbReference type="Gene3D" id="4.10.240.10">
    <property type="entry name" value="Zn(2)-C6 fungal-type DNA-binding domain"/>
    <property type="match status" value="1"/>
</dbReference>
<feature type="transmembrane region" description="Helical" evidence="6">
    <location>
        <begin position="221"/>
        <end position="244"/>
    </location>
</feature>
<organism evidence="7">
    <name type="scientific">Mytilinidion resinicola</name>
    <dbReference type="NCBI Taxonomy" id="574789"/>
    <lineage>
        <taxon>Eukaryota</taxon>
        <taxon>Fungi</taxon>
        <taxon>Dikarya</taxon>
        <taxon>Ascomycota</taxon>
        <taxon>Pezizomycotina</taxon>
        <taxon>Dothideomycetes</taxon>
        <taxon>Pleosporomycetidae</taxon>
        <taxon>Mytilinidiales</taxon>
        <taxon>Mytilinidiaceae</taxon>
        <taxon>Mytilinidion</taxon>
    </lineage>
</organism>
<dbReference type="InterPro" id="IPR050360">
    <property type="entry name" value="MFS_Sugar_Transporters"/>
</dbReference>
<reference evidence="9" key="3">
    <citation type="submission" date="2025-04" db="UniProtKB">
        <authorList>
            <consortium name="RefSeq"/>
        </authorList>
    </citation>
    <scope>IDENTIFICATION</scope>
    <source>
        <strain evidence="9">CBS 304.34</strain>
    </source>
</reference>
<evidence type="ECO:0000313" key="7">
    <source>
        <dbReference type="EMBL" id="KAF2817663.1"/>
    </source>
</evidence>
<evidence type="ECO:0000256" key="1">
    <source>
        <dbReference type="ARBA" id="ARBA00004141"/>
    </source>
</evidence>